<keyword evidence="5" id="KW-1133">Transmembrane helix</keyword>
<dbReference type="AlphaFoldDB" id="A0A836HVA1"/>
<reference evidence="7" key="1">
    <citation type="journal article" date="2021" name="Microbiol. Resour. Announc.">
        <title>LGAAP: Leishmaniinae Genome Assembly and Annotation Pipeline.</title>
        <authorList>
            <person name="Almutairi H."/>
            <person name="Urbaniak M.D."/>
            <person name="Bates M.D."/>
            <person name="Jariyapan N."/>
            <person name="Kwakye-Nuako G."/>
            <person name="Thomaz-Soccol V."/>
            <person name="Al-Salem W.S."/>
            <person name="Dillon R.J."/>
            <person name="Bates P.A."/>
            <person name="Gatherer D."/>
        </authorList>
    </citation>
    <scope>NUCLEOTIDE SEQUENCE [LARGE SCALE GENOMIC DNA]</scope>
</reference>
<comment type="caution">
    <text evidence="6">The sequence shown here is derived from an EMBL/GenBank/DDBJ whole genome shotgun (WGS) entry which is preliminary data.</text>
</comment>
<keyword evidence="2" id="KW-0067">ATP-binding</keyword>
<keyword evidence="7" id="KW-1185">Reference proteome</keyword>
<dbReference type="GeneID" id="92364163"/>
<evidence type="ECO:0000256" key="1">
    <source>
        <dbReference type="ARBA" id="ARBA00022741"/>
    </source>
</evidence>
<feature type="region of interest" description="Disordered" evidence="4">
    <location>
        <begin position="911"/>
        <end position="966"/>
    </location>
</feature>
<dbReference type="Pfam" id="PF00012">
    <property type="entry name" value="HSP70"/>
    <property type="match status" value="1"/>
</dbReference>
<dbReference type="GO" id="GO:0030968">
    <property type="term" value="P:endoplasmic reticulum unfolded protein response"/>
    <property type="evidence" value="ECO:0007669"/>
    <property type="project" value="TreeGrafter"/>
</dbReference>
<dbReference type="Gene3D" id="3.90.640.10">
    <property type="entry name" value="Actin, Chain A, domain 4"/>
    <property type="match status" value="1"/>
</dbReference>
<sequence length="1106" mass="116565">MRRAAHLPRACATTPPSTPSALRYCRRRLREDTTYPLLLLLLLLSIAVLVSDGVELVPIINGRLSSFNDAALPRRRSSGLFAMAAGEADAANTAAGTPPSPLPTITETELISVDLGHDSMKVSAWRVQQQQQPAPLSETAEGGVAAATTSAGSASIVLNDQTHRKSPPCVAFRCFRDEAAAPDSAGVLSDTGPGMLSDSEQSHAHRPYTALHPRGYQLERTFAEQALALAPRFPMQVVCSAAQLLGHTADSMNGTAADSTTHALASEQLRVVYGYDVAPLTRSRLAGTATANGAGEAQQQQNSVVGRQALGVYVPFFTTSDPPGQQGQRATGDSRTVSAAANGGALFSSEELTAMLLGYARRMAEKADAADSALSEEDERLLAEARKAAGNSTGNADAAAGETRAAPAPAATRYAALTVPIHATVAQRQALVDAAALAGLRVVRLVHSTSGAAAQLAYMKAEQVLKLDKVQYVMIYDMGSHQAEVAIYSFAALPAAVASRTKLQGNVELQALVGSRTLGGAAFDECIAKHWDARYFGRRVLSGAATAAGRSEAVRRAAAKERGSLLRAAQRAKEILSANYEAHVTIDGVHADPSRFDAVGRQELQQRRVAVTTEGGLLSLRLSRGEFEKLCSPLFDAAVALRDDAIAATGGLVQNPGALDRFEVIGGGTRMPRLLQRLGEGYRGGVVDRTLNGDEAAVMGTTLLAVSSAPSTLRLRGGHTLPRYHMREWLTSAVYASVELRSTGAEATATAAAPPPPEVRLLFPALNTTLPATRSLRVRLPAEGMSPTDSVIVTLYSGAEVDSAYASSKRTDAAQTANSAIDAASATLGARCSSCYVRACTVEGLHKAVEQLLTQVTQQKSQHSSAKPRRKQVRLVGAEVVIEVVATVSGIPHCSVAYLRSEMESAGAGFDVTGNEHSEGAAVPQDSQTGEPGEREEDEVKLAGARTNMGGTPDLAAEGATASSAPPSHVEVGVLALSLRVSSGASTTGAAKGVGYNMDAAELAFSRRRVRELQAIDDVRLRRSTLRNEIEGALVWIKENNPTWDSEDVQSDATPLPSLPQGWRATVREVGNWLDDFGDTANVSALEERLRTMAGVKAALREALRH</sequence>
<evidence type="ECO:0000256" key="5">
    <source>
        <dbReference type="SAM" id="Phobius"/>
    </source>
</evidence>
<dbReference type="GO" id="GO:0034663">
    <property type="term" value="C:endoplasmic reticulum chaperone complex"/>
    <property type="evidence" value="ECO:0007669"/>
    <property type="project" value="TreeGrafter"/>
</dbReference>
<dbReference type="Proteomes" id="UP000674143">
    <property type="component" value="Unassembled WGS sequence"/>
</dbReference>
<dbReference type="Gene3D" id="3.30.420.40">
    <property type="match status" value="2"/>
</dbReference>
<gene>
    <name evidence="6" type="ORF">LSCM4_08361</name>
</gene>
<organism evidence="6 7">
    <name type="scientific">Leishmania orientalis</name>
    <dbReference type="NCBI Taxonomy" id="2249476"/>
    <lineage>
        <taxon>Eukaryota</taxon>
        <taxon>Discoba</taxon>
        <taxon>Euglenozoa</taxon>
        <taxon>Kinetoplastea</taxon>
        <taxon>Metakinetoplastina</taxon>
        <taxon>Trypanosomatida</taxon>
        <taxon>Trypanosomatidae</taxon>
        <taxon>Leishmaniinae</taxon>
        <taxon>Leishmania</taxon>
    </lineage>
</organism>
<evidence type="ECO:0008006" key="8">
    <source>
        <dbReference type="Google" id="ProtNLM"/>
    </source>
</evidence>
<evidence type="ECO:0000256" key="4">
    <source>
        <dbReference type="SAM" id="MobiDB-lite"/>
    </source>
</evidence>
<name>A0A836HVA1_9TRYP</name>
<keyword evidence="5" id="KW-0812">Transmembrane</keyword>
<dbReference type="GO" id="GO:0140662">
    <property type="term" value="F:ATP-dependent protein folding chaperone"/>
    <property type="evidence" value="ECO:0007669"/>
    <property type="project" value="InterPro"/>
</dbReference>
<dbReference type="InterPro" id="IPR013126">
    <property type="entry name" value="Hsp_70_fam"/>
</dbReference>
<dbReference type="PANTHER" id="PTHR45639">
    <property type="entry name" value="HSC70CB, ISOFORM G-RELATED"/>
    <property type="match status" value="1"/>
</dbReference>
<feature type="transmembrane region" description="Helical" evidence="5">
    <location>
        <begin position="33"/>
        <end position="51"/>
    </location>
</feature>
<dbReference type="InterPro" id="IPR043129">
    <property type="entry name" value="ATPase_NBD"/>
</dbReference>
<protein>
    <recommendedName>
        <fullName evidence="8">HSP70-like protein</fullName>
    </recommendedName>
</protein>
<dbReference type="KEGG" id="loi:92364163"/>
<dbReference type="Gene3D" id="3.30.30.30">
    <property type="match status" value="1"/>
</dbReference>
<dbReference type="RefSeq" id="XP_067066330.1">
    <property type="nucleotide sequence ID" value="XM_067210229.1"/>
</dbReference>
<dbReference type="PANTHER" id="PTHR45639:SF3">
    <property type="entry name" value="HYPOXIA UP-REGULATED PROTEIN 1"/>
    <property type="match status" value="1"/>
</dbReference>
<proteinExistence type="predicted"/>
<evidence type="ECO:0000313" key="7">
    <source>
        <dbReference type="Proteomes" id="UP000674143"/>
    </source>
</evidence>
<dbReference type="EMBL" id="JAFHLR010000001">
    <property type="protein sequence ID" value="KAG5488283.1"/>
    <property type="molecule type" value="Genomic_DNA"/>
</dbReference>
<keyword evidence="3" id="KW-0143">Chaperone</keyword>
<keyword evidence="1" id="KW-0547">Nucleotide-binding</keyword>
<evidence type="ECO:0000256" key="3">
    <source>
        <dbReference type="ARBA" id="ARBA00023186"/>
    </source>
</evidence>
<accession>A0A836HVA1</accession>
<evidence type="ECO:0000313" key="6">
    <source>
        <dbReference type="EMBL" id="KAG5488283.1"/>
    </source>
</evidence>
<dbReference type="SUPFAM" id="SSF53067">
    <property type="entry name" value="Actin-like ATPase domain"/>
    <property type="match status" value="2"/>
</dbReference>
<evidence type="ECO:0000256" key="2">
    <source>
        <dbReference type="ARBA" id="ARBA00022840"/>
    </source>
</evidence>
<reference evidence="7" key="2">
    <citation type="journal article" date="2021" name="Sci. Data">
        <title>Chromosome-scale genome sequencing, assembly and annotation of six genomes from subfamily Leishmaniinae.</title>
        <authorList>
            <person name="Almutairi H."/>
            <person name="Urbaniak M.D."/>
            <person name="Bates M.D."/>
            <person name="Jariyapan N."/>
            <person name="Kwakye-Nuako G."/>
            <person name="Thomaz Soccol V."/>
            <person name="Al-Salem W.S."/>
            <person name="Dillon R.J."/>
            <person name="Bates P.A."/>
            <person name="Gatherer D."/>
        </authorList>
    </citation>
    <scope>NUCLEOTIDE SEQUENCE [LARGE SCALE GENOMIC DNA]</scope>
</reference>
<dbReference type="GO" id="GO:0005524">
    <property type="term" value="F:ATP binding"/>
    <property type="evidence" value="ECO:0007669"/>
    <property type="project" value="UniProtKB-KW"/>
</dbReference>
<keyword evidence="5" id="KW-0472">Membrane</keyword>